<dbReference type="PANTHER" id="PTHR15375:SF26">
    <property type="entry name" value="PROTEIN CHIFFON"/>
    <property type="match status" value="1"/>
</dbReference>
<protein>
    <submittedName>
        <fullName evidence="7">Dfp1/Him1, central region-domain-containing protein</fullName>
    </submittedName>
</protein>
<dbReference type="Pfam" id="PF22437">
    <property type="entry name" value="DBF4_BRCT"/>
    <property type="match status" value="1"/>
</dbReference>
<dbReference type="InterPro" id="IPR051590">
    <property type="entry name" value="Replication_Regulatory_Kinase"/>
</dbReference>
<feature type="region of interest" description="Disordered" evidence="5">
    <location>
        <begin position="429"/>
        <end position="454"/>
    </location>
</feature>
<dbReference type="PROSITE" id="PS51265">
    <property type="entry name" value="ZF_DBF4"/>
    <property type="match status" value="1"/>
</dbReference>
<evidence type="ECO:0000256" key="3">
    <source>
        <dbReference type="ARBA" id="ARBA00022833"/>
    </source>
</evidence>
<evidence type="ECO:0000259" key="6">
    <source>
        <dbReference type="PROSITE" id="PS51265"/>
    </source>
</evidence>
<reference evidence="7" key="1">
    <citation type="journal article" date="2023" name="Mol. Phylogenet. Evol.">
        <title>Genome-scale phylogeny and comparative genomics of the fungal order Sordariales.</title>
        <authorList>
            <person name="Hensen N."/>
            <person name="Bonometti L."/>
            <person name="Westerberg I."/>
            <person name="Brannstrom I.O."/>
            <person name="Guillou S."/>
            <person name="Cros-Aarteil S."/>
            <person name="Calhoun S."/>
            <person name="Haridas S."/>
            <person name="Kuo A."/>
            <person name="Mondo S."/>
            <person name="Pangilinan J."/>
            <person name="Riley R."/>
            <person name="LaButti K."/>
            <person name="Andreopoulos B."/>
            <person name="Lipzen A."/>
            <person name="Chen C."/>
            <person name="Yan M."/>
            <person name="Daum C."/>
            <person name="Ng V."/>
            <person name="Clum A."/>
            <person name="Steindorff A."/>
            <person name="Ohm R.A."/>
            <person name="Martin F."/>
            <person name="Silar P."/>
            <person name="Natvig D.O."/>
            <person name="Lalanne C."/>
            <person name="Gautier V."/>
            <person name="Ament-Velasquez S.L."/>
            <person name="Kruys A."/>
            <person name="Hutchinson M.I."/>
            <person name="Powell A.J."/>
            <person name="Barry K."/>
            <person name="Miller A.N."/>
            <person name="Grigoriev I.V."/>
            <person name="Debuchy R."/>
            <person name="Gladieux P."/>
            <person name="Hiltunen Thoren M."/>
            <person name="Johannesson H."/>
        </authorList>
    </citation>
    <scope>NUCLEOTIDE SEQUENCE</scope>
    <source>
        <strain evidence="7">CBS 359.72</strain>
    </source>
</reference>
<dbReference type="InterPro" id="IPR006572">
    <property type="entry name" value="Znf_DBF"/>
</dbReference>
<dbReference type="PANTHER" id="PTHR15375">
    <property type="entry name" value="ACTIVATOR OF S-PHASE KINASE-RELATED"/>
    <property type="match status" value="1"/>
</dbReference>
<feature type="region of interest" description="Disordered" evidence="5">
    <location>
        <begin position="373"/>
        <end position="416"/>
    </location>
</feature>
<dbReference type="SMART" id="SM00586">
    <property type="entry name" value="ZnF_DBF"/>
    <property type="match status" value="1"/>
</dbReference>
<keyword evidence="8" id="KW-1185">Reference proteome</keyword>
<evidence type="ECO:0000256" key="2">
    <source>
        <dbReference type="ARBA" id="ARBA00022771"/>
    </source>
</evidence>
<feature type="compositionally biased region" description="Low complexity" evidence="5">
    <location>
        <begin position="403"/>
        <end position="412"/>
    </location>
</feature>
<dbReference type="GO" id="GO:0008270">
    <property type="term" value="F:zinc ion binding"/>
    <property type="evidence" value="ECO:0007669"/>
    <property type="project" value="UniProtKB-KW"/>
</dbReference>
<feature type="compositionally biased region" description="Low complexity" evidence="5">
    <location>
        <begin position="68"/>
        <end position="96"/>
    </location>
</feature>
<feature type="compositionally biased region" description="Polar residues" evidence="5">
    <location>
        <begin position="1"/>
        <end position="17"/>
    </location>
</feature>
<dbReference type="Pfam" id="PF08630">
    <property type="entry name" value="Dfp1_Him1_M"/>
    <property type="match status" value="1"/>
</dbReference>
<evidence type="ECO:0000256" key="1">
    <source>
        <dbReference type="ARBA" id="ARBA00022723"/>
    </source>
</evidence>
<dbReference type="GO" id="GO:0031431">
    <property type="term" value="C:Dbf4-dependent protein kinase complex"/>
    <property type="evidence" value="ECO:0007669"/>
    <property type="project" value="TreeGrafter"/>
</dbReference>
<dbReference type="InterPro" id="IPR055116">
    <property type="entry name" value="DBF4_BRCT"/>
</dbReference>
<feature type="domain" description="DBF4-type" evidence="6">
    <location>
        <begin position="595"/>
        <end position="644"/>
    </location>
</feature>
<keyword evidence="3" id="KW-0862">Zinc</keyword>
<name>A0AAN7HL17_9PEZI</name>
<keyword evidence="2 4" id="KW-0863">Zinc-finger</keyword>
<reference evidence="7" key="2">
    <citation type="submission" date="2023-05" db="EMBL/GenBank/DDBJ databases">
        <authorList>
            <consortium name="Lawrence Berkeley National Laboratory"/>
            <person name="Steindorff A."/>
            <person name="Hensen N."/>
            <person name="Bonometti L."/>
            <person name="Westerberg I."/>
            <person name="Brannstrom I.O."/>
            <person name="Guillou S."/>
            <person name="Cros-Aarteil S."/>
            <person name="Calhoun S."/>
            <person name="Haridas S."/>
            <person name="Kuo A."/>
            <person name="Mondo S."/>
            <person name="Pangilinan J."/>
            <person name="Riley R."/>
            <person name="Labutti K."/>
            <person name="Andreopoulos B."/>
            <person name="Lipzen A."/>
            <person name="Chen C."/>
            <person name="Yanf M."/>
            <person name="Daum C."/>
            <person name="Ng V."/>
            <person name="Clum A."/>
            <person name="Ohm R."/>
            <person name="Martin F."/>
            <person name="Silar P."/>
            <person name="Natvig D."/>
            <person name="Lalanne C."/>
            <person name="Gautier V."/>
            <person name="Ament-Velasquez S.L."/>
            <person name="Kruys A."/>
            <person name="Hutchinson M.I."/>
            <person name="Powell A.J."/>
            <person name="Barry K."/>
            <person name="Miller A.N."/>
            <person name="Grigoriev I.V."/>
            <person name="Debuchy R."/>
            <person name="Gladieux P."/>
            <person name="Thoren M.H."/>
            <person name="Johannesson H."/>
        </authorList>
    </citation>
    <scope>NUCLEOTIDE SEQUENCE</scope>
    <source>
        <strain evidence="7">CBS 359.72</strain>
    </source>
</reference>
<dbReference type="GO" id="GO:0010571">
    <property type="term" value="P:positive regulation of nuclear cell cycle DNA replication"/>
    <property type="evidence" value="ECO:0007669"/>
    <property type="project" value="TreeGrafter"/>
</dbReference>
<feature type="region of interest" description="Disordered" evidence="5">
    <location>
        <begin position="527"/>
        <end position="602"/>
    </location>
</feature>
<proteinExistence type="predicted"/>
<dbReference type="InterPro" id="IPR013939">
    <property type="entry name" value="Regulatory_Dfp1/Him1"/>
</dbReference>
<feature type="region of interest" description="Disordered" evidence="5">
    <location>
        <begin position="162"/>
        <end position="194"/>
    </location>
</feature>
<evidence type="ECO:0000313" key="8">
    <source>
        <dbReference type="Proteomes" id="UP001303647"/>
    </source>
</evidence>
<evidence type="ECO:0000256" key="5">
    <source>
        <dbReference type="SAM" id="MobiDB-lite"/>
    </source>
</evidence>
<comment type="caution">
    <text evidence="7">The sequence shown here is derived from an EMBL/GenBank/DDBJ whole genome shotgun (WGS) entry which is preliminary data.</text>
</comment>
<sequence length="647" mass="72320">MSTKRIPLSNSNPNVANSPMRAPSGLGGAKKARPLVEMLLEDPYGKPPPAKRQMVDRGVASPSRATKTTRTVAYRSASRASTTTTATTKASTAATYAPTEEELVSLRTWHAQIRSRFPKMVFYFESIPDEQRSRLAKQVGRLGAREEKFFSIDITHIVTTRPIPPERTKEERERRADVAQGDHEQPKTIDPSLLNRTVDPTRRKLVYDTVPSRKPSIPNQDDPLRRTKTRTDVLDKAREMGKKIWSLEKLQKILEIALDPDKYLNAPTGRGTTQTVSKPSNEERLREHELAMLLQKERDNGPSDRDPTVASQGVYRTFKGPYIYVYDVEEKTRPIMVREYMKASDPKDQDWPQFRIASQGRCPFVLDESYDLQERENRDRDRERERARSKTQAAKAVAEEAAEPGAPTPLATDIPPKAATGKRTLAQMEDGHNRGTSGVGATQSFERSRVSNPPSFEFRSQNAFISHAKTGRLLAGEPVASGMQPSNVTSAIRSQMISSTTGGVLGAKAGTSKEIHGLQRKVVLQKASTPSLSLDPSSRHVTGIDHDGKPFVRSASVSQATQRKLDSVNEEGGSKQREKLRRTASVPVSQPKPKRDPKPGYCENCQEKFADFEEHIVSRKHRKFAENDDNWAQLDALLSQLAREPRQ</sequence>
<dbReference type="Gene3D" id="6.10.250.3410">
    <property type="entry name" value="DBF zinc finger"/>
    <property type="match status" value="1"/>
</dbReference>
<feature type="region of interest" description="Disordered" evidence="5">
    <location>
        <begin position="1"/>
        <end position="96"/>
    </location>
</feature>
<evidence type="ECO:0000256" key="4">
    <source>
        <dbReference type="PROSITE-ProRule" id="PRU00600"/>
    </source>
</evidence>
<dbReference type="FunFam" id="6.10.250.3410:FF:000001">
    <property type="entry name" value="Protein DBF4 homolog A"/>
    <property type="match status" value="1"/>
</dbReference>
<feature type="compositionally biased region" description="Polar residues" evidence="5">
    <location>
        <begin position="527"/>
        <end position="540"/>
    </location>
</feature>
<dbReference type="SUPFAM" id="SSF52113">
    <property type="entry name" value="BRCT domain"/>
    <property type="match status" value="1"/>
</dbReference>
<dbReference type="GO" id="GO:0043539">
    <property type="term" value="F:protein serine/threonine kinase activator activity"/>
    <property type="evidence" value="ECO:0007669"/>
    <property type="project" value="TreeGrafter"/>
</dbReference>
<dbReference type="Gene3D" id="3.40.50.10190">
    <property type="entry name" value="BRCT domain"/>
    <property type="match status" value="2"/>
</dbReference>
<dbReference type="InterPro" id="IPR038545">
    <property type="entry name" value="Znf_DBF_sf"/>
</dbReference>
<dbReference type="CDD" id="cd00027">
    <property type="entry name" value="BRCT"/>
    <property type="match status" value="1"/>
</dbReference>
<accession>A0AAN7HL17</accession>
<dbReference type="GO" id="GO:1901987">
    <property type="term" value="P:regulation of cell cycle phase transition"/>
    <property type="evidence" value="ECO:0007669"/>
    <property type="project" value="TreeGrafter"/>
</dbReference>
<dbReference type="EMBL" id="MU857624">
    <property type="protein sequence ID" value="KAK4249422.1"/>
    <property type="molecule type" value="Genomic_DNA"/>
</dbReference>
<dbReference type="InterPro" id="IPR036420">
    <property type="entry name" value="BRCT_dom_sf"/>
</dbReference>
<evidence type="ECO:0000313" key="7">
    <source>
        <dbReference type="EMBL" id="KAK4249422.1"/>
    </source>
</evidence>
<feature type="compositionally biased region" description="Basic and acidic residues" evidence="5">
    <location>
        <begin position="164"/>
        <end position="187"/>
    </location>
</feature>
<feature type="compositionally biased region" description="Polar residues" evidence="5">
    <location>
        <begin position="434"/>
        <end position="454"/>
    </location>
</feature>
<gene>
    <name evidence="7" type="ORF">C7999DRAFT_30159</name>
</gene>
<dbReference type="AlphaFoldDB" id="A0AAN7HL17"/>
<organism evidence="7 8">
    <name type="scientific">Corynascus novoguineensis</name>
    <dbReference type="NCBI Taxonomy" id="1126955"/>
    <lineage>
        <taxon>Eukaryota</taxon>
        <taxon>Fungi</taxon>
        <taxon>Dikarya</taxon>
        <taxon>Ascomycota</taxon>
        <taxon>Pezizomycotina</taxon>
        <taxon>Sordariomycetes</taxon>
        <taxon>Sordariomycetidae</taxon>
        <taxon>Sordariales</taxon>
        <taxon>Chaetomiaceae</taxon>
        <taxon>Corynascus</taxon>
    </lineage>
</organism>
<keyword evidence="1" id="KW-0479">Metal-binding</keyword>
<feature type="compositionally biased region" description="Basic and acidic residues" evidence="5">
    <location>
        <begin position="563"/>
        <end position="577"/>
    </location>
</feature>
<feature type="compositionally biased region" description="Basic and acidic residues" evidence="5">
    <location>
        <begin position="373"/>
        <end position="388"/>
    </location>
</feature>
<dbReference type="Proteomes" id="UP001303647">
    <property type="component" value="Unassembled WGS sequence"/>
</dbReference>
<dbReference type="GO" id="GO:0003676">
    <property type="term" value="F:nucleic acid binding"/>
    <property type="evidence" value="ECO:0007669"/>
    <property type="project" value="InterPro"/>
</dbReference>
<dbReference type="Pfam" id="PF07535">
    <property type="entry name" value="zf-DBF"/>
    <property type="match status" value="1"/>
</dbReference>